<accession>A0A1U9Z3I4</accession>
<dbReference type="STRING" id="1122214.Mame_02935"/>
<evidence type="ECO:0008006" key="3">
    <source>
        <dbReference type="Google" id="ProtNLM"/>
    </source>
</evidence>
<dbReference type="OrthoDB" id="9778801at2"/>
<dbReference type="eggNOG" id="COG3496">
    <property type="taxonomic scope" value="Bacteria"/>
</dbReference>
<evidence type="ECO:0000313" key="1">
    <source>
        <dbReference type="EMBL" id="AQZ52257.1"/>
    </source>
</evidence>
<name>A0A1U9Z3I4_9HYPH</name>
<dbReference type="AlphaFoldDB" id="A0A1U9Z3I4"/>
<dbReference type="PANTHER" id="PTHR33973:SF4">
    <property type="entry name" value="OS07G0153300 PROTEIN"/>
    <property type="match status" value="1"/>
</dbReference>
<dbReference type="Proteomes" id="UP000191135">
    <property type="component" value="Chromosome"/>
</dbReference>
<dbReference type="RefSeq" id="WP_018063248.1">
    <property type="nucleotide sequence ID" value="NZ_AQWH01000002.1"/>
</dbReference>
<dbReference type="KEGG" id="mmed:Mame_02935"/>
<keyword evidence="2" id="KW-1185">Reference proteome</keyword>
<dbReference type="PANTHER" id="PTHR33973">
    <property type="entry name" value="OS07G0153300 PROTEIN"/>
    <property type="match status" value="1"/>
</dbReference>
<protein>
    <recommendedName>
        <fullName evidence="3">DUF1365 domain-containing protein</fullName>
    </recommendedName>
</protein>
<organism evidence="1 2">
    <name type="scientific">Martelella mediterranea DSM 17316</name>
    <dbReference type="NCBI Taxonomy" id="1122214"/>
    <lineage>
        <taxon>Bacteria</taxon>
        <taxon>Pseudomonadati</taxon>
        <taxon>Pseudomonadota</taxon>
        <taxon>Alphaproteobacteria</taxon>
        <taxon>Hyphomicrobiales</taxon>
        <taxon>Aurantimonadaceae</taxon>
        <taxon>Martelella</taxon>
    </lineage>
</organism>
<gene>
    <name evidence="1" type="ORF">Mame_02935</name>
</gene>
<sequence length="267" mass="30485">MSFRSAIFKGKVVHRRHRPKKHALDYRVFSLLIDLDELPTMGRKLKLFAHNGFSLFSVHDRDHGALSGGDLKAWALGELEKSGRSASRVEMLCYPRILGYVFNPLTVYFCYREDDRLTAILYEVCNTFKERFTYIIPVDDEGRPIRQTADKQLYVSPFIPMECTYHFTIQPPEDRVKIAINETDAEGPLLYACFDGQRMALGDRALARAFFSYPLMTIKIIAGIHYEALRLILKGMPVFRHRPSAHRVQSAVAGGATGDKNDHEQEA</sequence>
<dbReference type="EMBL" id="CP020330">
    <property type="protein sequence ID" value="AQZ52257.1"/>
    <property type="molecule type" value="Genomic_DNA"/>
</dbReference>
<reference evidence="1 2" key="1">
    <citation type="submission" date="2017-03" db="EMBL/GenBank/DDBJ databases">
        <title>Foreign affairs: Plasmid Transfer between Roseobacters and Rhizobia.</title>
        <authorList>
            <person name="Bartling P."/>
            <person name="Bunk B."/>
            <person name="Overmann J."/>
            <person name="Brinkmann H."/>
            <person name="Petersen J."/>
        </authorList>
    </citation>
    <scope>NUCLEOTIDE SEQUENCE [LARGE SCALE GENOMIC DNA]</scope>
    <source>
        <strain evidence="1 2">MACL11</strain>
    </source>
</reference>
<proteinExistence type="predicted"/>
<dbReference type="InterPro" id="IPR010775">
    <property type="entry name" value="DUF1365"/>
</dbReference>
<dbReference type="Pfam" id="PF07103">
    <property type="entry name" value="DUF1365"/>
    <property type="match status" value="1"/>
</dbReference>
<evidence type="ECO:0000313" key="2">
    <source>
        <dbReference type="Proteomes" id="UP000191135"/>
    </source>
</evidence>